<gene>
    <name evidence="2" type="ORF">M404DRAFT_1008990</name>
</gene>
<feature type="non-terminal residue" evidence="2">
    <location>
        <position position="96"/>
    </location>
</feature>
<evidence type="ECO:0000313" key="2">
    <source>
        <dbReference type="EMBL" id="KIN93370.1"/>
    </source>
</evidence>
<reference evidence="3" key="2">
    <citation type="submission" date="2015-01" db="EMBL/GenBank/DDBJ databases">
        <title>Evolutionary Origins and Diversification of the Mycorrhizal Mutualists.</title>
        <authorList>
            <consortium name="DOE Joint Genome Institute"/>
            <consortium name="Mycorrhizal Genomics Consortium"/>
            <person name="Kohler A."/>
            <person name="Kuo A."/>
            <person name="Nagy L.G."/>
            <person name="Floudas D."/>
            <person name="Copeland A."/>
            <person name="Barry K.W."/>
            <person name="Cichocki N."/>
            <person name="Veneault-Fourrey C."/>
            <person name="LaButti K."/>
            <person name="Lindquist E.A."/>
            <person name="Lipzen A."/>
            <person name="Lundell T."/>
            <person name="Morin E."/>
            <person name="Murat C."/>
            <person name="Riley R."/>
            <person name="Ohm R."/>
            <person name="Sun H."/>
            <person name="Tunlid A."/>
            <person name="Henrissat B."/>
            <person name="Grigoriev I.V."/>
            <person name="Hibbett D.S."/>
            <person name="Martin F."/>
        </authorList>
    </citation>
    <scope>NUCLEOTIDE SEQUENCE [LARGE SCALE GENOMIC DNA]</scope>
    <source>
        <strain evidence="3">Marx 270</strain>
    </source>
</reference>
<dbReference type="HOGENOM" id="CLU_2365330_0_0_1"/>
<sequence>MKEGYSKSNEPLNGHHTNLKRGAQHPVADYSSLKRAHSGKTSIDVEGKDRRTAWNMKVRTSTQISSCPLGSRFSYSALPARAPIQPQDRFTGGPDV</sequence>
<organism evidence="2 3">
    <name type="scientific">Pisolithus tinctorius Marx 270</name>
    <dbReference type="NCBI Taxonomy" id="870435"/>
    <lineage>
        <taxon>Eukaryota</taxon>
        <taxon>Fungi</taxon>
        <taxon>Dikarya</taxon>
        <taxon>Basidiomycota</taxon>
        <taxon>Agaricomycotina</taxon>
        <taxon>Agaricomycetes</taxon>
        <taxon>Agaricomycetidae</taxon>
        <taxon>Boletales</taxon>
        <taxon>Sclerodermatineae</taxon>
        <taxon>Pisolithaceae</taxon>
        <taxon>Pisolithus</taxon>
    </lineage>
</organism>
<keyword evidence="3" id="KW-1185">Reference proteome</keyword>
<feature type="compositionally biased region" description="Polar residues" evidence="1">
    <location>
        <begin position="1"/>
        <end position="11"/>
    </location>
</feature>
<evidence type="ECO:0000256" key="1">
    <source>
        <dbReference type="SAM" id="MobiDB-lite"/>
    </source>
</evidence>
<proteinExistence type="predicted"/>
<dbReference type="AlphaFoldDB" id="A0A0C3NC30"/>
<dbReference type="InParanoid" id="A0A0C3NC30"/>
<name>A0A0C3NC30_PISTI</name>
<dbReference type="Proteomes" id="UP000054217">
    <property type="component" value="Unassembled WGS sequence"/>
</dbReference>
<feature type="region of interest" description="Disordered" evidence="1">
    <location>
        <begin position="1"/>
        <end position="51"/>
    </location>
</feature>
<protein>
    <submittedName>
        <fullName evidence="2">Uncharacterized protein</fullName>
    </submittedName>
</protein>
<accession>A0A0C3NC30</accession>
<reference evidence="2 3" key="1">
    <citation type="submission" date="2014-04" db="EMBL/GenBank/DDBJ databases">
        <authorList>
            <consortium name="DOE Joint Genome Institute"/>
            <person name="Kuo A."/>
            <person name="Kohler A."/>
            <person name="Costa M.D."/>
            <person name="Nagy L.G."/>
            <person name="Floudas D."/>
            <person name="Copeland A."/>
            <person name="Barry K.W."/>
            <person name="Cichocki N."/>
            <person name="Veneault-Fourrey C."/>
            <person name="LaButti K."/>
            <person name="Lindquist E.A."/>
            <person name="Lipzen A."/>
            <person name="Lundell T."/>
            <person name="Morin E."/>
            <person name="Murat C."/>
            <person name="Sun H."/>
            <person name="Tunlid A."/>
            <person name="Henrissat B."/>
            <person name="Grigoriev I.V."/>
            <person name="Hibbett D.S."/>
            <person name="Martin F."/>
            <person name="Nordberg H.P."/>
            <person name="Cantor M.N."/>
            <person name="Hua S.X."/>
        </authorList>
    </citation>
    <scope>NUCLEOTIDE SEQUENCE [LARGE SCALE GENOMIC DNA]</scope>
    <source>
        <strain evidence="2 3">Marx 270</strain>
    </source>
</reference>
<dbReference type="EMBL" id="KN832175">
    <property type="protein sequence ID" value="KIN93370.1"/>
    <property type="molecule type" value="Genomic_DNA"/>
</dbReference>
<evidence type="ECO:0000313" key="3">
    <source>
        <dbReference type="Proteomes" id="UP000054217"/>
    </source>
</evidence>
<feature type="region of interest" description="Disordered" evidence="1">
    <location>
        <begin position="77"/>
        <end position="96"/>
    </location>
</feature>